<dbReference type="Pfam" id="PF00226">
    <property type="entry name" value="DnaJ"/>
    <property type="match status" value="1"/>
</dbReference>
<evidence type="ECO:0000313" key="6">
    <source>
        <dbReference type="Proteomes" id="UP000027265"/>
    </source>
</evidence>
<dbReference type="InParanoid" id="A0A067Q1B5"/>
<proteinExistence type="predicted"/>
<dbReference type="EMBL" id="KL197722">
    <property type="protein sequence ID" value="KDQ56381.1"/>
    <property type="molecule type" value="Genomic_DNA"/>
</dbReference>
<evidence type="ECO:0000313" key="5">
    <source>
        <dbReference type="EMBL" id="KDQ56381.1"/>
    </source>
</evidence>
<dbReference type="PANTHER" id="PTHR44360">
    <property type="entry name" value="DNAJ HOMOLOG SUBFAMILY B MEMBER 9"/>
    <property type="match status" value="1"/>
</dbReference>
<evidence type="ECO:0000256" key="1">
    <source>
        <dbReference type="ARBA" id="ARBA00023186"/>
    </source>
</evidence>
<dbReference type="OrthoDB" id="10250354at2759"/>
<dbReference type="GO" id="GO:0036503">
    <property type="term" value="P:ERAD pathway"/>
    <property type="evidence" value="ECO:0007669"/>
    <property type="project" value="TreeGrafter"/>
</dbReference>
<keyword evidence="6" id="KW-1185">Reference proteome</keyword>
<dbReference type="SMART" id="SM00271">
    <property type="entry name" value="DnaJ"/>
    <property type="match status" value="1"/>
</dbReference>
<feature type="transmembrane region" description="Helical" evidence="3">
    <location>
        <begin position="59"/>
        <end position="78"/>
    </location>
</feature>
<dbReference type="InterPro" id="IPR001623">
    <property type="entry name" value="DnaJ_domain"/>
</dbReference>
<reference evidence="6" key="1">
    <citation type="journal article" date="2014" name="Proc. Natl. Acad. Sci. U.S.A.">
        <title>Extensive sampling of basidiomycete genomes demonstrates inadequacy of the white-rot/brown-rot paradigm for wood decay fungi.</title>
        <authorList>
            <person name="Riley R."/>
            <person name="Salamov A.A."/>
            <person name="Brown D.W."/>
            <person name="Nagy L.G."/>
            <person name="Floudas D."/>
            <person name="Held B.W."/>
            <person name="Levasseur A."/>
            <person name="Lombard V."/>
            <person name="Morin E."/>
            <person name="Otillar R."/>
            <person name="Lindquist E.A."/>
            <person name="Sun H."/>
            <person name="LaButti K.M."/>
            <person name="Schmutz J."/>
            <person name="Jabbour D."/>
            <person name="Luo H."/>
            <person name="Baker S.E."/>
            <person name="Pisabarro A.G."/>
            <person name="Walton J.D."/>
            <person name="Blanchette R.A."/>
            <person name="Henrissat B."/>
            <person name="Martin F."/>
            <person name="Cullen D."/>
            <person name="Hibbett D.S."/>
            <person name="Grigoriev I.V."/>
        </authorList>
    </citation>
    <scope>NUCLEOTIDE SEQUENCE [LARGE SCALE GENOMIC DNA]</scope>
    <source>
        <strain evidence="6">MUCL 33604</strain>
    </source>
</reference>
<feature type="region of interest" description="Disordered" evidence="2">
    <location>
        <begin position="324"/>
        <end position="354"/>
    </location>
</feature>
<protein>
    <recommendedName>
        <fullName evidence="4">J domain-containing protein</fullName>
    </recommendedName>
</protein>
<dbReference type="GO" id="GO:0051787">
    <property type="term" value="F:misfolded protein binding"/>
    <property type="evidence" value="ECO:0007669"/>
    <property type="project" value="TreeGrafter"/>
</dbReference>
<organism evidence="5 6">
    <name type="scientific">Jaapia argillacea MUCL 33604</name>
    <dbReference type="NCBI Taxonomy" id="933084"/>
    <lineage>
        <taxon>Eukaryota</taxon>
        <taxon>Fungi</taxon>
        <taxon>Dikarya</taxon>
        <taxon>Basidiomycota</taxon>
        <taxon>Agaricomycotina</taxon>
        <taxon>Agaricomycetes</taxon>
        <taxon>Agaricomycetidae</taxon>
        <taxon>Jaapiales</taxon>
        <taxon>Jaapiaceae</taxon>
        <taxon>Jaapia</taxon>
    </lineage>
</organism>
<evidence type="ECO:0000259" key="4">
    <source>
        <dbReference type="PROSITE" id="PS50076"/>
    </source>
</evidence>
<feature type="compositionally biased region" description="Low complexity" evidence="2">
    <location>
        <begin position="330"/>
        <end position="340"/>
    </location>
</feature>
<feature type="domain" description="J" evidence="4">
    <location>
        <begin position="87"/>
        <end position="152"/>
    </location>
</feature>
<evidence type="ECO:0000256" key="2">
    <source>
        <dbReference type="SAM" id="MobiDB-lite"/>
    </source>
</evidence>
<feature type="transmembrane region" description="Helical" evidence="3">
    <location>
        <begin position="175"/>
        <end position="193"/>
    </location>
</feature>
<dbReference type="PRINTS" id="PR00625">
    <property type="entry name" value="JDOMAIN"/>
</dbReference>
<feature type="transmembrane region" description="Helical" evidence="3">
    <location>
        <begin position="199"/>
        <end position="218"/>
    </location>
</feature>
<gene>
    <name evidence="5" type="ORF">JAAARDRAFT_132411</name>
</gene>
<feature type="transmembrane region" description="Helical" evidence="3">
    <location>
        <begin position="252"/>
        <end position="274"/>
    </location>
</feature>
<dbReference type="GO" id="GO:0051087">
    <property type="term" value="F:protein-folding chaperone binding"/>
    <property type="evidence" value="ECO:0007669"/>
    <property type="project" value="TreeGrafter"/>
</dbReference>
<dbReference type="AlphaFoldDB" id="A0A067Q1B5"/>
<keyword evidence="3" id="KW-0812">Transmembrane</keyword>
<evidence type="ECO:0000256" key="3">
    <source>
        <dbReference type="SAM" id="Phobius"/>
    </source>
</evidence>
<dbReference type="STRING" id="933084.A0A067Q1B5"/>
<keyword evidence="3" id="KW-1133">Transmembrane helix</keyword>
<dbReference type="GO" id="GO:0005783">
    <property type="term" value="C:endoplasmic reticulum"/>
    <property type="evidence" value="ECO:0007669"/>
    <property type="project" value="TreeGrafter"/>
</dbReference>
<dbReference type="CDD" id="cd06257">
    <property type="entry name" value="DnaJ"/>
    <property type="match status" value="1"/>
</dbReference>
<feature type="compositionally biased region" description="Basic and acidic residues" evidence="2">
    <location>
        <begin position="344"/>
        <end position="354"/>
    </location>
</feature>
<dbReference type="InterPro" id="IPR018253">
    <property type="entry name" value="DnaJ_domain_CS"/>
</dbReference>
<keyword evidence="3" id="KW-0472">Membrane</keyword>
<name>A0A067Q1B5_9AGAM</name>
<feature type="region of interest" description="Disordered" evidence="2">
    <location>
        <begin position="448"/>
        <end position="478"/>
    </location>
</feature>
<keyword evidence="1" id="KW-0143">Chaperone</keyword>
<dbReference type="Proteomes" id="UP000027265">
    <property type="component" value="Unassembled WGS sequence"/>
</dbReference>
<dbReference type="PROSITE" id="PS00636">
    <property type="entry name" value="DNAJ_1"/>
    <property type="match status" value="1"/>
</dbReference>
<dbReference type="Gene3D" id="1.10.287.110">
    <property type="entry name" value="DnaJ domain"/>
    <property type="match status" value="1"/>
</dbReference>
<sequence length="478" mass="52837">MALSSSAYAILRLLGWTYLPDVATYHLLNLIHNISLRIPLPFLRNPPPSPRTNPALYSLHYRLTFAFVTLTYLLYNLVEASRSAPRNLYEVLGVGVRADEGEMKGAFRAFAKKWHPDRVGVGKDGEGVFMEVREAFEKLRDPAGRWVYDRFGPDALNWTHCTNVREYLRYGLMQASGYHIVTAVTLLFFTTIGKPSPVAFWRYLLFVALLASELSLILNPTPTRASEFEHASPSLTSILSSLFPQRLPYQHILFLHQLFIFLSVALSRVVPVLLPGAVAAGAGGGQVVVEEKVWRNVMEKVGGLVGGIEKEVSSMIQAELTYIKPKPKHSTSSPHTSPTTLNQEPREPEEVTEEKQVLDILTKEMENMIIESRLKKEASMGPLRTAWETAINKGRERLGRRRKEGVGPVVHVTSPSGDGVQCQGFGILSPPGSVSPVDIKAKLAEVASGSDRVVLPSPRPSPEPPVSGAGSPRRRHVP</sequence>
<accession>A0A067Q1B5</accession>
<dbReference type="PANTHER" id="PTHR44360:SF1">
    <property type="entry name" value="DNAJ HOMOLOG SUBFAMILY B MEMBER 9"/>
    <property type="match status" value="1"/>
</dbReference>
<dbReference type="SUPFAM" id="SSF46565">
    <property type="entry name" value="Chaperone J-domain"/>
    <property type="match status" value="1"/>
</dbReference>
<dbReference type="HOGENOM" id="CLU_043818_1_0_1"/>
<dbReference type="InterPro" id="IPR036869">
    <property type="entry name" value="J_dom_sf"/>
</dbReference>
<dbReference type="PROSITE" id="PS50076">
    <property type="entry name" value="DNAJ_2"/>
    <property type="match status" value="1"/>
</dbReference>
<dbReference type="InterPro" id="IPR051948">
    <property type="entry name" value="Hsp70_co-chaperone_J-domain"/>
</dbReference>